<organism evidence="2 3">
    <name type="scientific">Microbacterium oleivorans</name>
    <dbReference type="NCBI Taxonomy" id="273677"/>
    <lineage>
        <taxon>Bacteria</taxon>
        <taxon>Bacillati</taxon>
        <taxon>Actinomycetota</taxon>
        <taxon>Actinomycetes</taxon>
        <taxon>Micrococcales</taxon>
        <taxon>Microbacteriaceae</taxon>
        <taxon>Microbacterium</taxon>
    </lineage>
</organism>
<sequence>MQKWWARIAASSAATPFGVIVMQSVVWVGMSAVWISWSLSDPDPLRLLLAVLSPLLAFYWVVALLVGIQRRRAARADRDRGALG</sequence>
<keyword evidence="1" id="KW-1133">Transmembrane helix</keyword>
<reference evidence="2 3" key="1">
    <citation type="submission" date="2020-06" db="EMBL/GenBank/DDBJ databases">
        <authorList>
            <person name="Jo H."/>
        </authorList>
    </citation>
    <scope>NUCLEOTIDE SEQUENCE [LARGE SCALE GENOMIC DNA]</scope>
    <source>
        <strain evidence="2 3">I46</strain>
    </source>
</reference>
<dbReference type="Proteomes" id="UP000509638">
    <property type="component" value="Chromosome"/>
</dbReference>
<name>A0A7D5IRU7_9MICO</name>
<protein>
    <submittedName>
        <fullName evidence="2">Uncharacterized protein</fullName>
    </submittedName>
</protein>
<evidence type="ECO:0000313" key="3">
    <source>
        <dbReference type="Proteomes" id="UP000509638"/>
    </source>
</evidence>
<keyword evidence="1" id="KW-0812">Transmembrane</keyword>
<evidence type="ECO:0000256" key="1">
    <source>
        <dbReference type="SAM" id="Phobius"/>
    </source>
</evidence>
<feature type="transmembrane region" description="Helical" evidence="1">
    <location>
        <begin position="12"/>
        <end position="35"/>
    </location>
</feature>
<feature type="transmembrane region" description="Helical" evidence="1">
    <location>
        <begin position="47"/>
        <end position="68"/>
    </location>
</feature>
<dbReference type="AlphaFoldDB" id="A0A7D5IRU7"/>
<proteinExistence type="predicted"/>
<keyword evidence="1" id="KW-0472">Membrane</keyword>
<gene>
    <name evidence="2" type="ORF">HW566_03740</name>
</gene>
<accession>A0A7D5IRU7</accession>
<dbReference type="RefSeq" id="WP_178010540.1">
    <property type="nucleotide sequence ID" value="NZ_CP058316.1"/>
</dbReference>
<dbReference type="EMBL" id="CP058316">
    <property type="protein sequence ID" value="QLD10977.1"/>
    <property type="molecule type" value="Genomic_DNA"/>
</dbReference>
<evidence type="ECO:0000313" key="2">
    <source>
        <dbReference type="EMBL" id="QLD10977.1"/>
    </source>
</evidence>